<feature type="domain" description="Ubiquitin-like" evidence="2">
    <location>
        <begin position="18"/>
        <end position="90"/>
    </location>
</feature>
<dbReference type="GO" id="GO:0031593">
    <property type="term" value="F:polyubiquitin modification-dependent protein binding"/>
    <property type="evidence" value="ECO:0007669"/>
    <property type="project" value="TreeGrafter"/>
</dbReference>
<reference evidence="3 4" key="1">
    <citation type="journal article" date="2013" name="Curr. Biol.">
        <title>The Genome of the Foraminiferan Reticulomyxa filosa.</title>
        <authorList>
            <person name="Glockner G."/>
            <person name="Hulsmann N."/>
            <person name="Schleicher M."/>
            <person name="Noegel A.A."/>
            <person name="Eichinger L."/>
            <person name="Gallinger C."/>
            <person name="Pawlowski J."/>
            <person name="Sierra R."/>
            <person name="Euteneuer U."/>
            <person name="Pillet L."/>
            <person name="Moustafa A."/>
            <person name="Platzer M."/>
            <person name="Groth M."/>
            <person name="Szafranski K."/>
            <person name="Schliwa M."/>
        </authorList>
    </citation>
    <scope>NUCLEOTIDE SEQUENCE [LARGE SCALE GENOMIC DNA]</scope>
</reference>
<name>X6NTQ0_RETFI</name>
<dbReference type="AlphaFoldDB" id="X6NTQ0"/>
<dbReference type="PROSITE" id="PS50053">
    <property type="entry name" value="UBIQUITIN_2"/>
    <property type="match status" value="1"/>
</dbReference>
<dbReference type="OMA" id="ILMIFIE"/>
<dbReference type="SUPFAM" id="SSF54236">
    <property type="entry name" value="Ubiquitin-like"/>
    <property type="match status" value="1"/>
</dbReference>
<dbReference type="PANTHER" id="PTHR15204:SF0">
    <property type="entry name" value="LARGE PROLINE-RICH PROTEIN BAG6"/>
    <property type="match status" value="1"/>
</dbReference>
<dbReference type="InterPro" id="IPR029071">
    <property type="entry name" value="Ubiquitin-like_domsf"/>
</dbReference>
<dbReference type="Proteomes" id="UP000023152">
    <property type="component" value="Unassembled WGS sequence"/>
</dbReference>
<proteinExistence type="predicted"/>
<dbReference type="PANTHER" id="PTHR15204">
    <property type="entry name" value="LARGE PROLINE-RICH PROTEIN BAG6"/>
    <property type="match status" value="1"/>
</dbReference>
<dbReference type="GO" id="GO:0051787">
    <property type="term" value="F:misfolded protein binding"/>
    <property type="evidence" value="ECO:0007669"/>
    <property type="project" value="TreeGrafter"/>
</dbReference>
<dbReference type="Gene3D" id="3.10.20.90">
    <property type="entry name" value="Phosphatidylinositol 3-kinase Catalytic Subunit, Chain A, domain 1"/>
    <property type="match status" value="1"/>
</dbReference>
<accession>X6NTQ0</accession>
<feature type="transmembrane region" description="Helical" evidence="1">
    <location>
        <begin position="202"/>
        <end position="225"/>
    </location>
</feature>
<evidence type="ECO:0000259" key="2">
    <source>
        <dbReference type="PROSITE" id="PS50053"/>
    </source>
</evidence>
<sequence>MEDITSTDETTDGSVVGITVSIKQLDGTTFNVEIRSNATVGDLKQAIERARSIAPERQRLIYRAQELKNDTTALTDYGVVDQSTLHMVIRPLTSVPPNNYNANPNPEAVIHVPQDSVGGYDDINPYMYDHANEGMDGRGIHQNGHDVNVLQMVKLCRFVRIFAIMDFIFLVLFGLTLSFVFFLMAALALAGYYGAKMLRRSYLAAYMVCLVLEIALRAFFIYWYGQSTVSVILFILMIFIELFVLKCVIQLFKAIPYFDAQQRDHILVLNRVGLF</sequence>
<protein>
    <submittedName>
        <fullName evidence="3">Ubiquitin family protein</fullName>
    </submittedName>
</protein>
<feature type="transmembrane region" description="Helical" evidence="1">
    <location>
        <begin position="161"/>
        <end position="190"/>
    </location>
</feature>
<keyword evidence="1" id="KW-0812">Transmembrane</keyword>
<evidence type="ECO:0000256" key="1">
    <source>
        <dbReference type="SAM" id="Phobius"/>
    </source>
</evidence>
<keyword evidence="4" id="KW-1185">Reference proteome</keyword>
<dbReference type="EMBL" id="ASPP01006533">
    <property type="protein sequence ID" value="ETO28672.1"/>
    <property type="molecule type" value="Genomic_DNA"/>
</dbReference>
<dbReference type="InterPro" id="IPR000626">
    <property type="entry name" value="Ubiquitin-like_dom"/>
</dbReference>
<keyword evidence="1" id="KW-1133">Transmembrane helix</keyword>
<gene>
    <name evidence="3" type="ORF">RFI_08460</name>
</gene>
<evidence type="ECO:0000313" key="3">
    <source>
        <dbReference type="EMBL" id="ETO28672.1"/>
    </source>
</evidence>
<keyword evidence="1" id="KW-0472">Membrane</keyword>
<dbReference type="OrthoDB" id="756206at2759"/>
<feature type="transmembrane region" description="Helical" evidence="1">
    <location>
        <begin position="231"/>
        <end position="252"/>
    </location>
</feature>
<evidence type="ECO:0000313" key="4">
    <source>
        <dbReference type="Proteomes" id="UP000023152"/>
    </source>
</evidence>
<organism evidence="3 4">
    <name type="scientific">Reticulomyxa filosa</name>
    <dbReference type="NCBI Taxonomy" id="46433"/>
    <lineage>
        <taxon>Eukaryota</taxon>
        <taxon>Sar</taxon>
        <taxon>Rhizaria</taxon>
        <taxon>Retaria</taxon>
        <taxon>Foraminifera</taxon>
        <taxon>Monothalamids</taxon>
        <taxon>Reticulomyxidae</taxon>
        <taxon>Reticulomyxa</taxon>
    </lineage>
</organism>
<dbReference type="SMART" id="SM00213">
    <property type="entry name" value="UBQ"/>
    <property type="match status" value="1"/>
</dbReference>
<dbReference type="GO" id="GO:0071818">
    <property type="term" value="C:BAT3 complex"/>
    <property type="evidence" value="ECO:0007669"/>
    <property type="project" value="TreeGrafter"/>
</dbReference>
<dbReference type="Pfam" id="PF00240">
    <property type="entry name" value="ubiquitin"/>
    <property type="match status" value="1"/>
</dbReference>
<comment type="caution">
    <text evidence="3">The sequence shown here is derived from an EMBL/GenBank/DDBJ whole genome shotgun (WGS) entry which is preliminary data.</text>
</comment>
<dbReference type="GO" id="GO:0036503">
    <property type="term" value="P:ERAD pathway"/>
    <property type="evidence" value="ECO:0007669"/>
    <property type="project" value="TreeGrafter"/>
</dbReference>